<evidence type="ECO:0000256" key="3">
    <source>
        <dbReference type="ARBA" id="ARBA00022490"/>
    </source>
</evidence>
<evidence type="ECO:0000256" key="4">
    <source>
        <dbReference type="SAM" id="MobiDB-lite"/>
    </source>
</evidence>
<feature type="region of interest" description="Disordered" evidence="4">
    <location>
        <begin position="340"/>
        <end position="379"/>
    </location>
</feature>
<dbReference type="PANTHER" id="PTHR11579:SF9">
    <property type="entry name" value="PROTEIN-L-ISOASPARTATE O-METHYLTRANSFERASE"/>
    <property type="match status" value="1"/>
</dbReference>
<proteinExistence type="inferred from homology"/>
<reference evidence="5" key="1">
    <citation type="submission" date="2020-08" db="EMBL/GenBank/DDBJ databases">
        <title>Multicomponent nature underlies the extraordinary mechanical properties of spider dragline silk.</title>
        <authorList>
            <person name="Kono N."/>
            <person name="Nakamura H."/>
            <person name="Mori M."/>
            <person name="Yoshida Y."/>
            <person name="Ohtoshi R."/>
            <person name="Malay A.D."/>
            <person name="Moran D.A.P."/>
            <person name="Tomita M."/>
            <person name="Numata K."/>
            <person name="Arakawa K."/>
        </authorList>
    </citation>
    <scope>NUCLEOTIDE SEQUENCE</scope>
</reference>
<dbReference type="Gene3D" id="3.40.50.150">
    <property type="entry name" value="Vaccinia Virus protein VP39"/>
    <property type="match status" value="1"/>
</dbReference>
<dbReference type="CDD" id="cd02440">
    <property type="entry name" value="AdoMet_MTases"/>
    <property type="match status" value="1"/>
</dbReference>
<keyword evidence="6" id="KW-1185">Reference proteome</keyword>
<dbReference type="FunFam" id="3.40.50.150:FF:000015">
    <property type="entry name" value="Protein-L-isoaspartate (D-aspartate) O-methyltransferase domain-containing 1"/>
    <property type="match status" value="1"/>
</dbReference>
<protein>
    <submittedName>
        <fullName evidence="5">Protein-L-isoaspartate O-methyltransferase domain-containing protein 1</fullName>
    </submittedName>
</protein>
<dbReference type="InterPro" id="IPR000682">
    <property type="entry name" value="PCMT"/>
</dbReference>
<comment type="similarity">
    <text evidence="2">Belongs to the methyltransferase superfamily. L-isoaspartyl/D-aspartyl protein methyltransferase family.</text>
</comment>
<dbReference type="EMBL" id="BMAV01003104">
    <property type="protein sequence ID" value="GFY42514.1"/>
    <property type="molecule type" value="Genomic_DNA"/>
</dbReference>
<accession>A0A8X7BUI2</accession>
<dbReference type="PANTHER" id="PTHR11579">
    <property type="entry name" value="PROTEIN-L-ISOASPARTATE O-METHYLTRANSFERASE"/>
    <property type="match status" value="1"/>
</dbReference>
<sequence length="594" mass="67093">MAEFSLILLKKQSKIIVTCNKYDFQIQTKIAFTLFKMGGAVSAGEDNDELIDNLVEAEYIKSSIVERIFRAVDRGDYYLEGCKENAYRDLAWKHGHIHLSAPCIYSEVMESLQLGPGMSFLNLGSGTGYLSTMAGLLLGTYGTNHGVELHQEVVEYAKSKLEEFQNSSPAMDKYEFCPPSFVVGNCLLLDSSEHQYDRVYCGAACPTEHENYMKNLVRVGGILVMPLNDHLLRVTRTGETTYEVKNVLPVSFASLILPDPDEGLTSVKLPEKHPLTLQEICRSIIRVILRKNVEIENPALLERRRVVKPVNKKGKRQIKRIVVQERNFFRESLPSGNYFRESGALPSGNFEDQNGERPENGPNPEEEEDLSDAINNGHDLQNGDIASALFRYNRKSKIVLDFTLKPLKNITDAIERSDGGNGSELLELDDQEMDSENVSGKDKFPNGNGDSGIDNISDDSFIEDSPSDNDKKSSNPSSSYKTSEERPRNSAYLKRSAEDNEEEEDEPDSRTNERDLQDYPQCRSSSVIFKRVALSDADSDEFDEMDSDSGHDYCSRKREEKSDLFTYTFFLQQKIHQLPLPHSLKVFLNFSRPD</sequence>
<dbReference type="InterPro" id="IPR029063">
    <property type="entry name" value="SAM-dependent_MTases_sf"/>
</dbReference>
<dbReference type="OrthoDB" id="10257972at2759"/>
<feature type="compositionally biased region" description="Acidic residues" evidence="4">
    <location>
        <begin position="456"/>
        <end position="467"/>
    </location>
</feature>
<dbReference type="Pfam" id="PF01135">
    <property type="entry name" value="PCMT"/>
    <property type="match status" value="1"/>
</dbReference>
<dbReference type="Proteomes" id="UP000886998">
    <property type="component" value="Unassembled WGS sequence"/>
</dbReference>
<dbReference type="SUPFAM" id="SSF53335">
    <property type="entry name" value="S-adenosyl-L-methionine-dependent methyltransferases"/>
    <property type="match status" value="1"/>
</dbReference>
<gene>
    <name evidence="5" type="primary">Pcmtd1</name>
    <name evidence="5" type="ORF">TNIN_331691</name>
</gene>
<organism evidence="5 6">
    <name type="scientific">Trichonephila inaurata madagascariensis</name>
    <dbReference type="NCBI Taxonomy" id="2747483"/>
    <lineage>
        <taxon>Eukaryota</taxon>
        <taxon>Metazoa</taxon>
        <taxon>Ecdysozoa</taxon>
        <taxon>Arthropoda</taxon>
        <taxon>Chelicerata</taxon>
        <taxon>Arachnida</taxon>
        <taxon>Araneae</taxon>
        <taxon>Araneomorphae</taxon>
        <taxon>Entelegynae</taxon>
        <taxon>Araneoidea</taxon>
        <taxon>Nephilidae</taxon>
        <taxon>Trichonephila</taxon>
        <taxon>Trichonephila inaurata</taxon>
    </lineage>
</organism>
<dbReference type="GO" id="GO:0005737">
    <property type="term" value="C:cytoplasm"/>
    <property type="evidence" value="ECO:0007669"/>
    <property type="project" value="UniProtKB-SubCell"/>
</dbReference>
<feature type="region of interest" description="Disordered" evidence="4">
    <location>
        <begin position="432"/>
        <end position="522"/>
    </location>
</feature>
<evidence type="ECO:0000313" key="5">
    <source>
        <dbReference type="EMBL" id="GFY42514.1"/>
    </source>
</evidence>
<evidence type="ECO:0000256" key="1">
    <source>
        <dbReference type="ARBA" id="ARBA00004496"/>
    </source>
</evidence>
<dbReference type="AlphaFoldDB" id="A0A8X7BUI2"/>
<evidence type="ECO:0000256" key="2">
    <source>
        <dbReference type="ARBA" id="ARBA00005369"/>
    </source>
</evidence>
<dbReference type="GO" id="GO:0004719">
    <property type="term" value="F:protein-L-isoaspartate (D-aspartate) O-methyltransferase activity"/>
    <property type="evidence" value="ECO:0007669"/>
    <property type="project" value="InterPro"/>
</dbReference>
<name>A0A8X7BUI2_9ARAC</name>
<comment type="subcellular location">
    <subcellularLocation>
        <location evidence="1">Cytoplasm</location>
    </subcellularLocation>
</comment>
<feature type="compositionally biased region" description="Basic and acidic residues" evidence="4">
    <location>
        <begin position="508"/>
        <end position="517"/>
    </location>
</feature>
<feature type="compositionally biased region" description="Low complexity" evidence="4">
    <location>
        <begin position="446"/>
        <end position="455"/>
    </location>
</feature>
<evidence type="ECO:0000313" key="6">
    <source>
        <dbReference type="Proteomes" id="UP000886998"/>
    </source>
</evidence>
<keyword evidence="3" id="KW-0963">Cytoplasm</keyword>
<comment type="caution">
    <text evidence="5">The sequence shown here is derived from an EMBL/GenBank/DDBJ whole genome shotgun (WGS) entry which is preliminary data.</text>
</comment>